<feature type="compositionally biased region" description="Basic and acidic residues" evidence="1">
    <location>
        <begin position="1"/>
        <end position="26"/>
    </location>
</feature>
<name>A0A9Q0IQW9_9TELE</name>
<keyword evidence="3" id="KW-1185">Reference proteome</keyword>
<gene>
    <name evidence="2" type="ORF">NHX12_026560</name>
</gene>
<feature type="compositionally biased region" description="Basic and acidic residues" evidence="1">
    <location>
        <begin position="44"/>
        <end position="56"/>
    </location>
</feature>
<evidence type="ECO:0000256" key="1">
    <source>
        <dbReference type="SAM" id="MobiDB-lite"/>
    </source>
</evidence>
<dbReference type="AlphaFoldDB" id="A0A9Q0IQW9"/>
<accession>A0A9Q0IQW9</accession>
<evidence type="ECO:0000313" key="3">
    <source>
        <dbReference type="Proteomes" id="UP001148018"/>
    </source>
</evidence>
<proteinExistence type="predicted"/>
<dbReference type="EMBL" id="JANIIK010000042">
    <property type="protein sequence ID" value="KAJ3607045.1"/>
    <property type="molecule type" value="Genomic_DNA"/>
</dbReference>
<organism evidence="2 3">
    <name type="scientific">Muraenolepis orangiensis</name>
    <name type="common">Patagonian moray cod</name>
    <dbReference type="NCBI Taxonomy" id="630683"/>
    <lineage>
        <taxon>Eukaryota</taxon>
        <taxon>Metazoa</taxon>
        <taxon>Chordata</taxon>
        <taxon>Craniata</taxon>
        <taxon>Vertebrata</taxon>
        <taxon>Euteleostomi</taxon>
        <taxon>Actinopterygii</taxon>
        <taxon>Neopterygii</taxon>
        <taxon>Teleostei</taxon>
        <taxon>Neoteleostei</taxon>
        <taxon>Acanthomorphata</taxon>
        <taxon>Zeiogadaria</taxon>
        <taxon>Gadariae</taxon>
        <taxon>Gadiformes</taxon>
        <taxon>Muraenolepidoidei</taxon>
        <taxon>Muraenolepididae</taxon>
        <taxon>Muraenolepis</taxon>
    </lineage>
</organism>
<feature type="region of interest" description="Disordered" evidence="1">
    <location>
        <begin position="1"/>
        <end position="57"/>
    </location>
</feature>
<sequence length="84" mass="9396">MRIREEQDTIAEDRRGEEKMGKRGEGQRGGVGEGEARRGACRGEQWRKEEQKRRGDQSWVRFGGAKVAPPMAVPLCVSAAELLI</sequence>
<comment type="caution">
    <text evidence="2">The sequence shown here is derived from an EMBL/GenBank/DDBJ whole genome shotgun (WGS) entry which is preliminary data.</text>
</comment>
<evidence type="ECO:0000313" key="2">
    <source>
        <dbReference type="EMBL" id="KAJ3607045.1"/>
    </source>
</evidence>
<protein>
    <submittedName>
        <fullName evidence="2">Uncharacterized protein</fullName>
    </submittedName>
</protein>
<reference evidence="2" key="1">
    <citation type="submission" date="2022-07" db="EMBL/GenBank/DDBJ databases">
        <title>Chromosome-level genome of Muraenolepis orangiensis.</title>
        <authorList>
            <person name="Kim J."/>
        </authorList>
    </citation>
    <scope>NUCLEOTIDE SEQUENCE</scope>
    <source>
        <strain evidence="2">KU_S4_2022</strain>
        <tissue evidence="2">Muscle</tissue>
    </source>
</reference>
<dbReference type="Proteomes" id="UP001148018">
    <property type="component" value="Unassembled WGS sequence"/>
</dbReference>